<organism evidence="1 2">
    <name type="scientific">Pseudomonas umsongensis</name>
    <dbReference type="NCBI Taxonomy" id="198618"/>
    <lineage>
        <taxon>Bacteria</taxon>
        <taxon>Pseudomonadati</taxon>
        <taxon>Pseudomonadota</taxon>
        <taxon>Gammaproteobacteria</taxon>
        <taxon>Pseudomonadales</taxon>
        <taxon>Pseudomonadaceae</taxon>
        <taxon>Pseudomonas</taxon>
    </lineage>
</organism>
<gene>
    <name evidence="1" type="ORF">FHR69_002032</name>
</gene>
<dbReference type="EMBL" id="JACHVR010000001">
    <property type="protein sequence ID" value="MBB2886166.1"/>
    <property type="molecule type" value="Genomic_DNA"/>
</dbReference>
<accession>A0ACC5MBX0</accession>
<protein>
    <submittedName>
        <fullName evidence="1">Uncharacterized protein</fullName>
    </submittedName>
</protein>
<comment type="caution">
    <text evidence="1">The sequence shown here is derived from an EMBL/GenBank/DDBJ whole genome shotgun (WGS) entry which is preliminary data.</text>
</comment>
<name>A0ACC5MBX0_9PSED</name>
<proteinExistence type="predicted"/>
<reference evidence="1" key="1">
    <citation type="submission" date="2020-08" db="EMBL/GenBank/DDBJ databases">
        <title>Plant associated metagenomes--Microbial community diversity and host control of community assembly across model and emerging plant ecological genomics systems.</title>
        <authorList>
            <person name="Dangl J."/>
        </authorList>
    </citation>
    <scope>NUCLEOTIDE SEQUENCE</scope>
    <source>
        <strain evidence="1">KD5</strain>
    </source>
</reference>
<dbReference type="Proteomes" id="UP000589818">
    <property type="component" value="Unassembled WGS sequence"/>
</dbReference>
<keyword evidence="2" id="KW-1185">Reference proteome</keyword>
<evidence type="ECO:0000313" key="1">
    <source>
        <dbReference type="EMBL" id="MBB2886166.1"/>
    </source>
</evidence>
<evidence type="ECO:0000313" key="2">
    <source>
        <dbReference type="Proteomes" id="UP000589818"/>
    </source>
</evidence>
<sequence length="569" mass="65040">MNCWAILGLEADADSRSIKRQYATLLKVHRPDEDPSGFQRLREAYEQAMEWSRREPAIPSFSQREPTVELQPPAPSFDAGLSFELEHIEFEQHAGTRRAEQLLEDVTVDRLDERLAQARVSHCSREFEDQLLMMCLSPRDDRMLLAAWGLEQFNWFSAWQRLDLSPQALELLLHAYCNHVEKCLRELLDAGQADAFIERFLALKQADWLQPFERHDWFNETLARLLVDSSFWSTHVFETLCTHQHWDAAANEAETEGRCPPPYWTALLQRRDSQVFIETLERLAVLNDREPQSRAACLLLTPMTDAERSAFARRFFEADWNACRMLSAKLQRLAPARCREMPNGDPYFWKPLVQPLQAWPMFAGLFGASLTWAAVEYLSDRSGIGASFAAMLFWLCVLATPGAALLWIWRPMADRLWSLDVRLSRAVSPRFSFRRPAPLVLRELLPCWLMGAWAWACCGAPAFVSYIVVLLTLGALSRVVWPETLHIKPPKVRRPALGPAPSIALMIGVIGLTLLFYIVARSQLMGPDQGLQPFPKRSCSGPLDSRQECRIAPTREQWYGQSGAQEGQR</sequence>